<dbReference type="EMBL" id="LJYG01000002">
    <property type="protein sequence ID" value="KRQ17766.1"/>
    <property type="molecule type" value="Genomic_DNA"/>
</dbReference>
<dbReference type="OrthoDB" id="9807042at2"/>
<feature type="transmembrane region" description="Helical" evidence="12">
    <location>
        <begin position="355"/>
        <end position="377"/>
    </location>
</feature>
<reference evidence="13 14" key="1">
    <citation type="submission" date="2015-09" db="EMBL/GenBank/DDBJ databases">
        <title>Draft Genome Sequence of Bradyrhizobium manausense Strain BR 3351T, a Novel Symbiotic Nitrogen-Fixing Alphaproteobacterium Isolated from Brazilian Amazon Rain Forest.</title>
        <authorList>
            <person name="De Araujo J.L."/>
            <person name="Zilli J.E."/>
        </authorList>
    </citation>
    <scope>NUCLEOTIDE SEQUENCE [LARGE SCALE GENOMIC DNA]</scope>
    <source>
        <strain evidence="13 14">BR3351</strain>
    </source>
</reference>
<keyword evidence="7 12" id="KW-0479">Metal-binding</keyword>
<keyword evidence="8 12" id="KW-0249">Electron transport</keyword>
<dbReference type="GO" id="GO:0070069">
    <property type="term" value="C:cytochrome complex"/>
    <property type="evidence" value="ECO:0007669"/>
    <property type="project" value="UniProtKB-UniRule"/>
</dbReference>
<feature type="transmembrane region" description="Helical" evidence="12">
    <location>
        <begin position="397"/>
        <end position="426"/>
    </location>
</feature>
<keyword evidence="3 12" id="KW-0813">Transport</keyword>
<dbReference type="Pfam" id="PF01654">
    <property type="entry name" value="Cyt_bd_oxida_I"/>
    <property type="match status" value="1"/>
</dbReference>
<evidence type="ECO:0000256" key="9">
    <source>
        <dbReference type="ARBA" id="ARBA00022989"/>
    </source>
</evidence>
<feature type="transmembrane region" description="Helical" evidence="12">
    <location>
        <begin position="126"/>
        <end position="147"/>
    </location>
</feature>
<keyword evidence="9 12" id="KW-1133">Transmembrane helix</keyword>
<dbReference type="GO" id="GO:0019646">
    <property type="term" value="P:aerobic electron transport chain"/>
    <property type="evidence" value="ECO:0007669"/>
    <property type="project" value="InterPro"/>
</dbReference>
<evidence type="ECO:0000256" key="4">
    <source>
        <dbReference type="ARBA" id="ARBA00022475"/>
    </source>
</evidence>
<dbReference type="AlphaFoldDB" id="A0A0R3E6K6"/>
<evidence type="ECO:0000256" key="5">
    <source>
        <dbReference type="ARBA" id="ARBA00022617"/>
    </source>
</evidence>
<keyword evidence="10 12" id="KW-0408">Iron</keyword>
<evidence type="ECO:0000313" key="14">
    <source>
        <dbReference type="Proteomes" id="UP000051936"/>
    </source>
</evidence>
<evidence type="ECO:0000256" key="8">
    <source>
        <dbReference type="ARBA" id="ARBA00022982"/>
    </source>
</evidence>
<gene>
    <name evidence="13" type="ORF">AOQ71_00470</name>
</gene>
<dbReference type="GO" id="GO:0020037">
    <property type="term" value="F:heme binding"/>
    <property type="evidence" value="ECO:0007669"/>
    <property type="project" value="TreeGrafter"/>
</dbReference>
<keyword evidence="6 12" id="KW-0812">Transmembrane</keyword>
<dbReference type="STRING" id="989370.AOQ71_00470"/>
<dbReference type="GO" id="GO:0005886">
    <property type="term" value="C:plasma membrane"/>
    <property type="evidence" value="ECO:0007669"/>
    <property type="project" value="UniProtKB-SubCell"/>
</dbReference>
<evidence type="ECO:0000256" key="10">
    <source>
        <dbReference type="ARBA" id="ARBA00023004"/>
    </source>
</evidence>
<dbReference type="RefSeq" id="WP_057740478.1">
    <property type="nucleotide sequence ID" value="NZ_LJYG01000002.1"/>
</dbReference>
<dbReference type="GO" id="GO:0046872">
    <property type="term" value="F:metal ion binding"/>
    <property type="evidence" value="ECO:0007669"/>
    <property type="project" value="UniProtKB-UniRule"/>
</dbReference>
<dbReference type="PIRSF" id="PIRSF006446">
    <property type="entry name" value="Cyt_quinol_oxidase_1"/>
    <property type="match status" value="1"/>
</dbReference>
<name>A0A0R3E6K6_9BRAD</name>
<dbReference type="Proteomes" id="UP000051936">
    <property type="component" value="Unassembled WGS sequence"/>
</dbReference>
<evidence type="ECO:0000256" key="1">
    <source>
        <dbReference type="ARBA" id="ARBA00004651"/>
    </source>
</evidence>
<comment type="subcellular location">
    <subcellularLocation>
        <location evidence="12">Cell inner membrane</location>
    </subcellularLocation>
    <subcellularLocation>
        <location evidence="1">Cell membrane</location>
        <topology evidence="1">Multi-pass membrane protein</topology>
    </subcellularLocation>
</comment>
<evidence type="ECO:0000256" key="11">
    <source>
        <dbReference type="ARBA" id="ARBA00023136"/>
    </source>
</evidence>
<keyword evidence="11 12" id="KW-0472">Membrane</keyword>
<protein>
    <submittedName>
        <fullName evidence="13">Cytochrome D ubiquinol oxidase subunit I</fullName>
    </submittedName>
</protein>
<accession>A0A0R3E6K6</accession>
<dbReference type="PANTHER" id="PTHR30365">
    <property type="entry name" value="CYTOCHROME D UBIQUINOL OXIDASE"/>
    <property type="match status" value="1"/>
</dbReference>
<feature type="transmembrane region" description="Helical" evidence="12">
    <location>
        <begin position="184"/>
        <end position="208"/>
    </location>
</feature>
<evidence type="ECO:0000256" key="12">
    <source>
        <dbReference type="PIRNR" id="PIRNR006446"/>
    </source>
</evidence>
<evidence type="ECO:0000256" key="3">
    <source>
        <dbReference type="ARBA" id="ARBA00022448"/>
    </source>
</evidence>
<evidence type="ECO:0000256" key="7">
    <source>
        <dbReference type="ARBA" id="ARBA00022723"/>
    </source>
</evidence>
<organism evidence="13 14">
    <name type="scientific">Bradyrhizobium manausense</name>
    <dbReference type="NCBI Taxonomy" id="989370"/>
    <lineage>
        <taxon>Bacteria</taxon>
        <taxon>Pseudomonadati</taxon>
        <taxon>Pseudomonadota</taxon>
        <taxon>Alphaproteobacteria</taxon>
        <taxon>Hyphomicrobiales</taxon>
        <taxon>Nitrobacteraceae</taxon>
        <taxon>Bradyrhizobium</taxon>
    </lineage>
</organism>
<feature type="transmembrane region" description="Helical" evidence="12">
    <location>
        <begin position="96"/>
        <end position="119"/>
    </location>
</feature>
<sequence length="460" mass="50862">MAESALLLSRAQFAFTIGFHILWPAYTIGVSGFIVIISVLWLRTGRPVYRALLRFWVRLFALGFAMGVVTGLVMSYQIGTNWSVFAERTANVIGPFFTYEVLMAFFLEAGFVGVMLFGMDRVSPRLHFFSCLAVALGAVISAFWILAANSWMQTPAGFRVEADGKFALVSWIGAIFTPSLPYRYLHMVTAAYLAGTFVVIGVCGFYLWRRCHQEFARTGLSVALPMALVLVPVQGVLGDLHGRNSFQYQPIKVAAMEGDWQTRRGQHLVLFAWPDVANERNDYELAVPKLGSLILTHHWDGLVPGLTSVSPQERPPVPYVFFAFRIMVGLWLLMLMLVLAGGWLMLRRRLSEARWFHLACVCSSPLPFLAVLCGWTVTEVGRQPYVVYGHLRTADALSPVAASAVAGSFALFILVYTALLIAFFFYAIRTVLRGPIDEATERPAGVQPGLVSAPAGQAAE</sequence>
<feature type="transmembrane region" description="Helical" evidence="12">
    <location>
        <begin position="319"/>
        <end position="343"/>
    </location>
</feature>
<dbReference type="PANTHER" id="PTHR30365:SF14">
    <property type="entry name" value="CYTOCHROME BD MENAQUINOL OXIDASE SUBUNIT I-RELATED"/>
    <property type="match status" value="1"/>
</dbReference>
<feature type="transmembrane region" description="Helical" evidence="12">
    <location>
        <begin position="20"/>
        <end position="43"/>
    </location>
</feature>
<dbReference type="GO" id="GO:0016682">
    <property type="term" value="F:oxidoreductase activity, acting on diphenols and related substances as donors, oxygen as acceptor"/>
    <property type="evidence" value="ECO:0007669"/>
    <property type="project" value="TreeGrafter"/>
</dbReference>
<evidence type="ECO:0000256" key="2">
    <source>
        <dbReference type="ARBA" id="ARBA00009819"/>
    </source>
</evidence>
<evidence type="ECO:0000313" key="13">
    <source>
        <dbReference type="EMBL" id="KRQ17766.1"/>
    </source>
</evidence>
<dbReference type="InterPro" id="IPR002585">
    <property type="entry name" value="Cyt-d_ubiquinol_oxidase_su_1"/>
</dbReference>
<proteinExistence type="inferred from homology"/>
<evidence type="ECO:0000256" key="6">
    <source>
        <dbReference type="ARBA" id="ARBA00022692"/>
    </source>
</evidence>
<keyword evidence="14" id="KW-1185">Reference proteome</keyword>
<comment type="caution">
    <text evidence="13">The sequence shown here is derived from an EMBL/GenBank/DDBJ whole genome shotgun (WGS) entry which is preliminary data.</text>
</comment>
<feature type="transmembrane region" description="Helical" evidence="12">
    <location>
        <begin position="55"/>
        <end position="76"/>
    </location>
</feature>
<keyword evidence="4 12" id="KW-1003">Cell membrane</keyword>
<dbReference type="GO" id="GO:0009055">
    <property type="term" value="F:electron transfer activity"/>
    <property type="evidence" value="ECO:0007669"/>
    <property type="project" value="UniProtKB-UniRule"/>
</dbReference>
<feature type="transmembrane region" description="Helical" evidence="12">
    <location>
        <begin position="220"/>
        <end position="237"/>
    </location>
</feature>
<keyword evidence="5 12" id="KW-0349">Heme</keyword>
<comment type="similarity">
    <text evidence="2 12">Belongs to the cytochrome ubiquinol oxidase subunit 1 family.</text>
</comment>